<dbReference type="InterPro" id="IPR038765">
    <property type="entry name" value="Papain-like_cys_pep_sf"/>
</dbReference>
<keyword evidence="3 6" id="KW-0378">Hydrolase</keyword>
<dbReference type="InterPro" id="IPR051794">
    <property type="entry name" value="PG_Endopeptidase_C40"/>
</dbReference>
<comment type="caution">
    <text evidence="6">The sequence shown here is derived from an EMBL/GenBank/DDBJ whole genome shotgun (WGS) entry which is preliminary data.</text>
</comment>
<dbReference type="Pfam" id="PF00877">
    <property type="entry name" value="NLPC_P60"/>
    <property type="match status" value="1"/>
</dbReference>
<accession>A0A4V3CVH7</accession>
<keyword evidence="2" id="KW-0645">Protease</keyword>
<name>A0A4V3CVH7_9HYPH</name>
<evidence type="ECO:0000256" key="3">
    <source>
        <dbReference type="ARBA" id="ARBA00022801"/>
    </source>
</evidence>
<proteinExistence type="inferred from homology"/>
<sequence length="289" mass="30722">MTRFDRRTTPARPDLAAARLRGVVEAERYVHPVRRRLAVPLADLRPEPRPDRSIDTQVLYGEAVDVYEVTDEGWAWVELPRDGYVGWLSAEALGPEGPAPTHRVAVPRTLVYPGPDLRFPVAATVTMGAAVAVVDVVETRGLAYAVLSDRRAIVAGHLVAVDAPFETDFVAVAAAHLGTPYLWGGRTALGIDCSGLVQTALAACGVPAPRDSDMQEAGLGVAVPLDGDLAALRRGDLVFWKGHVGIVAGPDRLLHASGHHMLVVDEPLGAALARIAAKDSPVTSVRRLG</sequence>
<dbReference type="InterPro" id="IPR000064">
    <property type="entry name" value="NLP_P60_dom"/>
</dbReference>
<evidence type="ECO:0000256" key="4">
    <source>
        <dbReference type="ARBA" id="ARBA00022807"/>
    </source>
</evidence>
<dbReference type="EMBL" id="SNXY01000010">
    <property type="protein sequence ID" value="TDP82568.1"/>
    <property type="molecule type" value="Genomic_DNA"/>
</dbReference>
<evidence type="ECO:0000256" key="1">
    <source>
        <dbReference type="ARBA" id="ARBA00007074"/>
    </source>
</evidence>
<organism evidence="6 7">
    <name type="scientific">Oharaeibacter diazotrophicus</name>
    <dbReference type="NCBI Taxonomy" id="1920512"/>
    <lineage>
        <taxon>Bacteria</taxon>
        <taxon>Pseudomonadati</taxon>
        <taxon>Pseudomonadota</taxon>
        <taxon>Alphaproteobacteria</taxon>
        <taxon>Hyphomicrobiales</taxon>
        <taxon>Pleomorphomonadaceae</taxon>
        <taxon>Oharaeibacter</taxon>
    </lineage>
</organism>
<feature type="domain" description="NlpC/P60" evidence="5">
    <location>
        <begin position="163"/>
        <end position="289"/>
    </location>
</feature>
<keyword evidence="7" id="KW-1185">Reference proteome</keyword>
<dbReference type="GO" id="GO:0006508">
    <property type="term" value="P:proteolysis"/>
    <property type="evidence" value="ECO:0007669"/>
    <property type="project" value="UniProtKB-KW"/>
</dbReference>
<protein>
    <submittedName>
        <fullName evidence="6">Cell wall-associated NlpC family hydrolase</fullName>
    </submittedName>
</protein>
<dbReference type="SUPFAM" id="SSF54001">
    <property type="entry name" value="Cysteine proteinases"/>
    <property type="match status" value="1"/>
</dbReference>
<evidence type="ECO:0000313" key="7">
    <source>
        <dbReference type="Proteomes" id="UP000294547"/>
    </source>
</evidence>
<evidence type="ECO:0000259" key="5">
    <source>
        <dbReference type="PROSITE" id="PS51935"/>
    </source>
</evidence>
<dbReference type="RefSeq" id="WP_126539100.1">
    <property type="nucleotide sequence ID" value="NZ_BSPM01000007.1"/>
</dbReference>
<reference evidence="6 7" key="1">
    <citation type="submission" date="2019-03" db="EMBL/GenBank/DDBJ databases">
        <title>Genomic Encyclopedia of Type Strains, Phase IV (KMG-IV): sequencing the most valuable type-strain genomes for metagenomic binning, comparative biology and taxonomic classification.</title>
        <authorList>
            <person name="Goeker M."/>
        </authorList>
    </citation>
    <scope>NUCLEOTIDE SEQUENCE [LARGE SCALE GENOMIC DNA]</scope>
    <source>
        <strain evidence="6 7">DSM 102969</strain>
    </source>
</reference>
<dbReference type="Proteomes" id="UP000294547">
    <property type="component" value="Unassembled WGS sequence"/>
</dbReference>
<dbReference type="InterPro" id="IPR041382">
    <property type="entry name" value="SH3_16"/>
</dbReference>
<dbReference type="AlphaFoldDB" id="A0A4V3CVH7"/>
<gene>
    <name evidence="6" type="ORF">EDD54_3837</name>
</gene>
<comment type="similarity">
    <text evidence="1">Belongs to the peptidase C40 family.</text>
</comment>
<dbReference type="Gene3D" id="3.90.1720.10">
    <property type="entry name" value="endopeptidase domain like (from Nostoc punctiforme)"/>
    <property type="match status" value="1"/>
</dbReference>
<dbReference type="OrthoDB" id="9813368at2"/>
<dbReference type="PANTHER" id="PTHR47359:SF3">
    <property type="entry name" value="NLP_P60 DOMAIN-CONTAINING PROTEIN-RELATED"/>
    <property type="match status" value="1"/>
</dbReference>
<dbReference type="Gene3D" id="2.30.30.40">
    <property type="entry name" value="SH3 Domains"/>
    <property type="match status" value="1"/>
</dbReference>
<keyword evidence="4" id="KW-0788">Thiol protease</keyword>
<dbReference type="PANTHER" id="PTHR47359">
    <property type="entry name" value="PEPTIDOGLYCAN DL-ENDOPEPTIDASE CWLO"/>
    <property type="match status" value="1"/>
</dbReference>
<dbReference type="Pfam" id="PF18348">
    <property type="entry name" value="SH3_16"/>
    <property type="match status" value="1"/>
</dbReference>
<evidence type="ECO:0000313" key="6">
    <source>
        <dbReference type="EMBL" id="TDP82568.1"/>
    </source>
</evidence>
<evidence type="ECO:0000256" key="2">
    <source>
        <dbReference type="ARBA" id="ARBA00022670"/>
    </source>
</evidence>
<dbReference type="PROSITE" id="PS51935">
    <property type="entry name" value="NLPC_P60"/>
    <property type="match status" value="1"/>
</dbReference>
<dbReference type="GO" id="GO:0008234">
    <property type="term" value="F:cysteine-type peptidase activity"/>
    <property type="evidence" value="ECO:0007669"/>
    <property type="project" value="UniProtKB-KW"/>
</dbReference>